<sequence>MKMNGNVKKCSSSCFSCNCKSSSPPPPHVLVVTYPTQGHINPLLQFSKRLVSKGDLKVTLAITLFVANSMKLPSTTNHSNIQIKTFSDGFDQMGSEQADTVEAYLNRFKIVGSQTLRDLITKQQQQQQQLICYCSSTSTASSPPPPPPPPLRNGEFMAPFCCVIYDPFLPWALDVAKEFSLLGAPFFTQSCAVNSIYFHVQQGLLSVPLATTAAGTVISLPGLPPMEVSDLPSFISDYESYPSVRYLVLNQFSNINKADWIFVNIFHMLEHEVVNWMSKLLPIRTIGPTVPSVYLDNRVEGDNDYGLNLFEPSRNTCIDWLNTKEIKSVVYVSFGSLAVLKAEQMEQLAWALIGCNYNFLWVVRALELNKLPTNFSQQSSEKGLVVTWCPQLEVLCHQALGCFTDIETCIREVMEGEKGEEIMRSANTWKILAKEAVDKGGSSDSNIEEFVNTLQHSHAEKVDASDSA</sequence>
<dbReference type="Proteomes" id="UP000230069">
    <property type="component" value="Unassembled WGS sequence"/>
</dbReference>
<dbReference type="InParanoid" id="A0A2G5CE93"/>
<dbReference type="GO" id="GO:0080043">
    <property type="term" value="F:quercetin 3-O-glucosyltransferase activity"/>
    <property type="evidence" value="ECO:0007669"/>
    <property type="project" value="TreeGrafter"/>
</dbReference>
<dbReference type="Gene3D" id="3.40.50.2000">
    <property type="entry name" value="Glycogen Phosphorylase B"/>
    <property type="match status" value="2"/>
</dbReference>
<dbReference type="GO" id="GO:0080044">
    <property type="term" value="F:quercetin 7-O-glucosyltransferase activity"/>
    <property type="evidence" value="ECO:0007669"/>
    <property type="project" value="TreeGrafter"/>
</dbReference>
<keyword evidence="4" id="KW-1185">Reference proteome</keyword>
<dbReference type="PANTHER" id="PTHR11926:SF1553">
    <property type="entry name" value="GLYCOSYLTRANSFERASE"/>
    <property type="match status" value="1"/>
</dbReference>
<dbReference type="EMBL" id="KZ305075">
    <property type="protein sequence ID" value="PIA29592.1"/>
    <property type="molecule type" value="Genomic_DNA"/>
</dbReference>
<dbReference type="OrthoDB" id="5835829at2759"/>
<dbReference type="CDD" id="cd03784">
    <property type="entry name" value="GT1_Gtf-like"/>
    <property type="match status" value="1"/>
</dbReference>
<accession>A0A2G5CE93</accession>
<reference evidence="3 4" key="1">
    <citation type="submission" date="2017-09" db="EMBL/GenBank/DDBJ databases">
        <title>WGS assembly of Aquilegia coerulea Goldsmith.</title>
        <authorList>
            <person name="Hodges S."/>
            <person name="Kramer E."/>
            <person name="Nordborg M."/>
            <person name="Tomkins J."/>
            <person name="Borevitz J."/>
            <person name="Derieg N."/>
            <person name="Yan J."/>
            <person name="Mihaltcheva S."/>
            <person name="Hayes R.D."/>
            <person name="Rokhsar D."/>
        </authorList>
    </citation>
    <scope>NUCLEOTIDE SEQUENCE [LARGE SCALE GENOMIC DNA]</scope>
    <source>
        <strain evidence="4">cv. Goldsmith</strain>
    </source>
</reference>
<dbReference type="Pfam" id="PF00201">
    <property type="entry name" value="UDPGT"/>
    <property type="match status" value="1"/>
</dbReference>
<keyword evidence="2" id="KW-0808">Transferase</keyword>
<dbReference type="SUPFAM" id="SSF53756">
    <property type="entry name" value="UDP-Glycosyltransferase/glycogen phosphorylase"/>
    <property type="match status" value="1"/>
</dbReference>
<evidence type="ECO:0000256" key="1">
    <source>
        <dbReference type="ARBA" id="ARBA00009995"/>
    </source>
</evidence>
<proteinExistence type="inferred from homology"/>
<evidence type="ECO:0008006" key="5">
    <source>
        <dbReference type="Google" id="ProtNLM"/>
    </source>
</evidence>
<name>A0A2G5CE93_AQUCA</name>
<evidence type="ECO:0000256" key="2">
    <source>
        <dbReference type="ARBA" id="ARBA00022679"/>
    </source>
</evidence>
<comment type="similarity">
    <text evidence="1">Belongs to the UDP-glycosyltransferase family.</text>
</comment>
<evidence type="ECO:0000313" key="4">
    <source>
        <dbReference type="Proteomes" id="UP000230069"/>
    </source>
</evidence>
<organism evidence="3 4">
    <name type="scientific">Aquilegia coerulea</name>
    <name type="common">Rocky mountain columbine</name>
    <dbReference type="NCBI Taxonomy" id="218851"/>
    <lineage>
        <taxon>Eukaryota</taxon>
        <taxon>Viridiplantae</taxon>
        <taxon>Streptophyta</taxon>
        <taxon>Embryophyta</taxon>
        <taxon>Tracheophyta</taxon>
        <taxon>Spermatophyta</taxon>
        <taxon>Magnoliopsida</taxon>
        <taxon>Ranunculales</taxon>
        <taxon>Ranunculaceae</taxon>
        <taxon>Thalictroideae</taxon>
        <taxon>Aquilegia</taxon>
    </lineage>
</organism>
<evidence type="ECO:0000313" key="3">
    <source>
        <dbReference type="EMBL" id="PIA29592.1"/>
    </source>
</evidence>
<dbReference type="PANTHER" id="PTHR11926">
    <property type="entry name" value="GLUCOSYL/GLUCURONOSYL TRANSFERASES"/>
    <property type="match status" value="1"/>
</dbReference>
<protein>
    <recommendedName>
        <fullName evidence="5">Glycosyltransferase</fullName>
    </recommendedName>
</protein>
<dbReference type="AlphaFoldDB" id="A0A2G5CE93"/>
<gene>
    <name evidence="3" type="ORF">AQUCO_05800019v1</name>
</gene>
<dbReference type="STRING" id="218851.A0A2G5CE93"/>
<dbReference type="InterPro" id="IPR002213">
    <property type="entry name" value="UDP_glucos_trans"/>
</dbReference>